<dbReference type="PANTHER" id="PTHR12131">
    <property type="entry name" value="ATP-DEPENDENT RNA AND DNA HELICASE"/>
    <property type="match status" value="1"/>
</dbReference>
<keyword evidence="2 6" id="KW-0378">Hydrolase</keyword>
<reference evidence="6 7" key="1">
    <citation type="journal article" date="2013" name="BMC Genomics">
        <title>Reconstruction of the lipid metabolism for the microalga Monoraphidium neglectum from its genome sequence reveals characteristics suitable for biofuel production.</title>
        <authorList>
            <person name="Bogen C."/>
            <person name="Al-Dilaimi A."/>
            <person name="Albersmeier A."/>
            <person name="Wichmann J."/>
            <person name="Grundmann M."/>
            <person name="Rupp O."/>
            <person name="Lauersen K.J."/>
            <person name="Blifernez-Klassen O."/>
            <person name="Kalinowski J."/>
            <person name="Goesmann A."/>
            <person name="Mussgnug J.H."/>
            <person name="Kruse O."/>
        </authorList>
    </citation>
    <scope>NUCLEOTIDE SEQUENCE [LARGE SCALE GENOMIC DNA]</scope>
    <source>
        <strain evidence="6 7">SAG 48.87</strain>
    </source>
</reference>
<dbReference type="EC" id="3.6.1.-" evidence="6"/>
<dbReference type="GO" id="GO:0016787">
    <property type="term" value="F:hydrolase activity"/>
    <property type="evidence" value="ECO:0007669"/>
    <property type="project" value="UniProtKB-KW"/>
</dbReference>
<name>A0A0D2JC47_9CHLO</name>
<dbReference type="GO" id="GO:0000965">
    <property type="term" value="P:mitochondrial RNA 3'-end processing"/>
    <property type="evidence" value="ECO:0007669"/>
    <property type="project" value="TreeGrafter"/>
</dbReference>
<dbReference type="AlphaFoldDB" id="A0A0D2JC47"/>
<feature type="domain" description="Suv3 C-terminal" evidence="5">
    <location>
        <begin position="137"/>
        <end position="180"/>
    </location>
</feature>
<evidence type="ECO:0000256" key="2">
    <source>
        <dbReference type="ARBA" id="ARBA00022801"/>
    </source>
</evidence>
<proteinExistence type="predicted"/>
<dbReference type="STRING" id="145388.A0A0D2JC47"/>
<dbReference type="InterPro" id="IPR041082">
    <property type="entry name" value="Suv3_C_1"/>
</dbReference>
<dbReference type="EMBL" id="KK102641">
    <property type="protein sequence ID" value="KIY97267.1"/>
    <property type="molecule type" value="Genomic_DNA"/>
</dbReference>
<dbReference type="Proteomes" id="UP000054498">
    <property type="component" value="Unassembled WGS sequence"/>
</dbReference>
<evidence type="ECO:0000259" key="5">
    <source>
        <dbReference type="Pfam" id="PF18147"/>
    </source>
</evidence>
<accession>A0A0D2JC47</accession>
<evidence type="ECO:0000256" key="3">
    <source>
        <dbReference type="ARBA" id="ARBA00022806"/>
    </source>
</evidence>
<dbReference type="RefSeq" id="XP_013896287.1">
    <property type="nucleotide sequence ID" value="XM_014040833.1"/>
</dbReference>
<evidence type="ECO:0000313" key="6">
    <source>
        <dbReference type="EMBL" id="KIY97267.1"/>
    </source>
</evidence>
<dbReference type="GO" id="GO:0045025">
    <property type="term" value="C:mitochondrial degradosome"/>
    <property type="evidence" value="ECO:0007669"/>
    <property type="project" value="TreeGrafter"/>
</dbReference>
<keyword evidence="1" id="KW-0547">Nucleotide-binding</keyword>
<dbReference type="Gene3D" id="1.20.272.40">
    <property type="match status" value="1"/>
</dbReference>
<dbReference type="InterPro" id="IPR050699">
    <property type="entry name" value="RNA-DNA_Helicase"/>
</dbReference>
<dbReference type="Gene3D" id="3.40.50.300">
    <property type="entry name" value="P-loop containing nucleotide triphosphate hydrolases"/>
    <property type="match status" value="1"/>
</dbReference>
<dbReference type="GO" id="GO:0005524">
    <property type="term" value="F:ATP binding"/>
    <property type="evidence" value="ECO:0007669"/>
    <property type="project" value="UniProtKB-KW"/>
</dbReference>
<dbReference type="PANTHER" id="PTHR12131:SF28">
    <property type="entry name" value="DEXH-BOX ATP-DEPENDENT RNA HELICASE DEXH18, MITOCHONDRIAL"/>
    <property type="match status" value="1"/>
</dbReference>
<organism evidence="6 7">
    <name type="scientific">Monoraphidium neglectum</name>
    <dbReference type="NCBI Taxonomy" id="145388"/>
    <lineage>
        <taxon>Eukaryota</taxon>
        <taxon>Viridiplantae</taxon>
        <taxon>Chlorophyta</taxon>
        <taxon>core chlorophytes</taxon>
        <taxon>Chlorophyceae</taxon>
        <taxon>CS clade</taxon>
        <taxon>Sphaeropleales</taxon>
        <taxon>Selenastraceae</taxon>
        <taxon>Monoraphidium</taxon>
    </lineage>
</organism>
<evidence type="ECO:0000256" key="1">
    <source>
        <dbReference type="ARBA" id="ARBA00022741"/>
    </source>
</evidence>
<dbReference type="GO" id="GO:0004386">
    <property type="term" value="F:helicase activity"/>
    <property type="evidence" value="ECO:0007669"/>
    <property type="project" value="UniProtKB-KW"/>
</dbReference>
<dbReference type="SUPFAM" id="SSF52540">
    <property type="entry name" value="P-loop containing nucleoside triphosphate hydrolases"/>
    <property type="match status" value="1"/>
</dbReference>
<keyword evidence="3 6" id="KW-0347">Helicase</keyword>
<dbReference type="Pfam" id="PF18147">
    <property type="entry name" value="Suv3_C_1"/>
    <property type="match status" value="1"/>
</dbReference>
<sequence>MDQVLIASDAIGMGLNFNIRRVVFSTMVKTIGNTRGPVPPSLIKQIAGRAGRRNSAYPEGYATTIAASDLPFLQEALAIPADAMNTPAAGLAPEFEMIEMLAGQLGDQSIEQLLKSFETQAKLDGTYFFCNQESLTQIAKLIQGVPNLSLQDRFTFLMAPVSSRDELVKAAVQEFAHWYAAGSPVVIDPNRMPKAPPKNEEEMAFMEALHRVN</sequence>
<protein>
    <submittedName>
        <fullName evidence="6">ATP-dependent RNA helicase SUPV3L1</fullName>
        <ecNumber evidence="6">3.6.1.-</ecNumber>
    </submittedName>
</protein>
<dbReference type="OrthoDB" id="6692397at2759"/>
<evidence type="ECO:0000256" key="4">
    <source>
        <dbReference type="ARBA" id="ARBA00022840"/>
    </source>
</evidence>
<dbReference type="InterPro" id="IPR027417">
    <property type="entry name" value="P-loop_NTPase"/>
</dbReference>
<gene>
    <name evidence="6" type="ORF">MNEG_10693</name>
</gene>
<dbReference type="Gene3D" id="1.20.58.1080">
    <property type="match status" value="1"/>
</dbReference>
<evidence type="ECO:0000313" key="7">
    <source>
        <dbReference type="Proteomes" id="UP000054498"/>
    </source>
</evidence>
<dbReference type="KEGG" id="mng:MNEG_10693"/>
<keyword evidence="4" id="KW-0067">ATP-binding</keyword>
<dbReference type="GeneID" id="25727881"/>
<keyword evidence="7" id="KW-1185">Reference proteome</keyword>